<gene>
    <name evidence="3" type="ORF">MNB_SV-13-688</name>
</gene>
<proteinExistence type="predicted"/>
<evidence type="ECO:0000256" key="2">
    <source>
        <dbReference type="ARBA" id="ARBA00022884"/>
    </source>
</evidence>
<evidence type="ECO:0000256" key="1">
    <source>
        <dbReference type="ARBA" id="ARBA00022490"/>
    </source>
</evidence>
<dbReference type="EMBL" id="FPHM01000125">
    <property type="protein sequence ID" value="SFV68750.1"/>
    <property type="molecule type" value="Genomic_DNA"/>
</dbReference>
<dbReference type="PANTHER" id="PTHR34654">
    <property type="entry name" value="UPF0109 PROTEIN SCO5592"/>
    <property type="match status" value="1"/>
</dbReference>
<protein>
    <submittedName>
        <fullName evidence="3">KH domain RNA binding protein YlqC</fullName>
    </submittedName>
</protein>
<dbReference type="AlphaFoldDB" id="A0A1W1CS96"/>
<dbReference type="InterPro" id="IPR020627">
    <property type="entry name" value="KhpA"/>
</dbReference>
<dbReference type="PANTHER" id="PTHR34654:SF1">
    <property type="entry name" value="RNA-BINDING PROTEIN KHPA"/>
    <property type="match status" value="1"/>
</dbReference>
<dbReference type="Pfam" id="PF13083">
    <property type="entry name" value="KH_KhpA-B"/>
    <property type="match status" value="1"/>
</dbReference>
<accession>A0A1W1CS96</accession>
<dbReference type="GO" id="GO:0003723">
    <property type="term" value="F:RNA binding"/>
    <property type="evidence" value="ECO:0007669"/>
    <property type="project" value="UniProtKB-KW"/>
</dbReference>
<organism evidence="3">
    <name type="scientific">hydrothermal vent metagenome</name>
    <dbReference type="NCBI Taxonomy" id="652676"/>
    <lineage>
        <taxon>unclassified sequences</taxon>
        <taxon>metagenomes</taxon>
        <taxon>ecological metagenomes</taxon>
    </lineage>
</organism>
<reference evidence="3" key="1">
    <citation type="submission" date="2016-10" db="EMBL/GenBank/DDBJ databases">
        <authorList>
            <person name="de Groot N.N."/>
        </authorList>
    </citation>
    <scope>NUCLEOTIDE SEQUENCE</scope>
</reference>
<keyword evidence="2" id="KW-0694">RNA-binding</keyword>
<keyword evidence="1" id="KW-0963">Cytoplasm</keyword>
<dbReference type="CDD" id="cd22533">
    <property type="entry name" value="KH-II_YlqC-like"/>
    <property type="match status" value="1"/>
</dbReference>
<sequence length="81" mass="8913">MVTDFLLAYTKLLVQNPEDISVELKEVDEKFDEIIIFANSADIGKLIGKEGRMINAIKAVISGCKARGGKSYHVNVKSIES</sequence>
<name>A0A1W1CS96_9ZZZZ</name>
<evidence type="ECO:0000313" key="3">
    <source>
        <dbReference type="EMBL" id="SFV68750.1"/>
    </source>
</evidence>